<comment type="subunit">
    <text evidence="8">Homodimer.</text>
</comment>
<evidence type="ECO:0000256" key="1">
    <source>
        <dbReference type="ARBA" id="ARBA00005059"/>
    </source>
</evidence>
<evidence type="ECO:0000313" key="18">
    <source>
        <dbReference type="Proteomes" id="UP000238042"/>
    </source>
</evidence>
<dbReference type="Proteomes" id="UP000238042">
    <property type="component" value="Unassembled WGS sequence"/>
</dbReference>
<keyword evidence="6 8" id="KW-0627">Porphyrin biosynthesis</keyword>
<comment type="catalytic activity">
    <reaction evidence="7 8 13">
        <text>(S)-4-amino-5-oxopentanoate + tRNA(Glu) + NADP(+) = L-glutamyl-tRNA(Glu) + NADPH + H(+)</text>
        <dbReference type="Rhea" id="RHEA:12344"/>
        <dbReference type="Rhea" id="RHEA-COMP:9663"/>
        <dbReference type="Rhea" id="RHEA-COMP:9680"/>
        <dbReference type="ChEBI" id="CHEBI:15378"/>
        <dbReference type="ChEBI" id="CHEBI:57501"/>
        <dbReference type="ChEBI" id="CHEBI:57783"/>
        <dbReference type="ChEBI" id="CHEBI:58349"/>
        <dbReference type="ChEBI" id="CHEBI:78442"/>
        <dbReference type="ChEBI" id="CHEBI:78520"/>
        <dbReference type="EC" id="1.2.1.70"/>
    </reaction>
</comment>
<evidence type="ECO:0000256" key="2">
    <source>
        <dbReference type="ARBA" id="ARBA00005916"/>
    </source>
</evidence>
<dbReference type="InterPro" id="IPR006151">
    <property type="entry name" value="Shikm_DH/Glu-tRNA_Rdtase"/>
</dbReference>
<feature type="domain" description="Quinate/shikimate 5-dehydrogenase/glutamyl-tRNA reductase" evidence="15">
    <location>
        <begin position="182"/>
        <end position="307"/>
    </location>
</feature>
<feature type="binding site" evidence="8 10">
    <location>
        <position position="115"/>
    </location>
    <ligand>
        <name>substrate</name>
    </ligand>
</feature>
<evidence type="ECO:0000259" key="14">
    <source>
        <dbReference type="Pfam" id="PF00745"/>
    </source>
</evidence>
<gene>
    <name evidence="8 17" type="primary">hemA</name>
    <name evidence="17" type="ORF">C4S77_05425</name>
</gene>
<evidence type="ECO:0000259" key="15">
    <source>
        <dbReference type="Pfam" id="PF01488"/>
    </source>
</evidence>
<evidence type="ECO:0000256" key="13">
    <source>
        <dbReference type="RuleBase" id="RU000584"/>
    </source>
</evidence>
<comment type="caution">
    <text evidence="17">The sequence shown here is derived from an EMBL/GenBank/DDBJ whole genome shotgun (WGS) entry which is preliminary data.</text>
</comment>
<sequence>MEKNKLNNNKYNFYAISLSYEKAEAKIRGKFSFPSDLVESFCDKINLFFPTTKLFILSTCNRTELYVQSESVNDVITLFCQHIHVSEEDYKKYISVYKEQDAISHFLRVSAGLESQILGDFEIIGQVKTWFKRFKKHHTTNAFLERLVNTGIQTSKKIKSTTALSNGATSMSYAAVHYILNNYSQLSDKKIALIGIGKIGRNTCENLLKHIKKPQITLLNRTFTKAKEMADAFNLQVKDYSELHTVVNESDIIIVSTGAPFPIIRKENFIPNKSVTLIDLSIPANISVSLKDFPQVTLLNVDDLSQIINKTFEQRNKEIPKAEAIIKEMMKEFIIWVENRKYVPVIHAFKNDLERIKDYQVKTLKKDQIEVSNEEIVLSEKVVQKITNKLANYLIKNPEKADDTIGLFKEMFQLQISNF</sequence>
<dbReference type="Pfam" id="PF00745">
    <property type="entry name" value="GlutR_dimer"/>
    <property type="match status" value="1"/>
</dbReference>
<dbReference type="EC" id="1.2.1.70" evidence="3 8"/>
<dbReference type="Pfam" id="PF01488">
    <property type="entry name" value="Shikimate_DH"/>
    <property type="match status" value="1"/>
</dbReference>
<evidence type="ECO:0000256" key="4">
    <source>
        <dbReference type="ARBA" id="ARBA00022857"/>
    </source>
</evidence>
<dbReference type="GO" id="GO:0008883">
    <property type="term" value="F:glutamyl-tRNA reductase activity"/>
    <property type="evidence" value="ECO:0007669"/>
    <property type="project" value="UniProtKB-UniRule"/>
</dbReference>
<reference evidence="17 18" key="1">
    <citation type="submission" date="2018-02" db="EMBL/GenBank/DDBJ databases">
        <title>Genome sequences of Apibacter spp., gut symbionts of Asian honey bees.</title>
        <authorList>
            <person name="Kwong W.K."/>
            <person name="Steele M.I."/>
            <person name="Moran N.A."/>
        </authorList>
    </citation>
    <scope>NUCLEOTIDE SEQUENCE [LARGE SCALE GENOMIC DNA]</scope>
    <source>
        <strain evidence="18">wkB301</strain>
    </source>
</reference>
<dbReference type="SUPFAM" id="SSF69075">
    <property type="entry name" value="Glutamyl tRNA-reductase dimerization domain"/>
    <property type="match status" value="1"/>
</dbReference>
<comment type="domain">
    <text evidence="8">Possesses an unusual extended V-shaped dimeric structure with each monomer consisting of three distinct domains arranged along a curved 'spinal' alpha-helix. The N-terminal catalytic domain specifically recognizes the glutamate moiety of the substrate. The second domain is the NADPH-binding domain, and the third C-terminal domain is responsible for dimerization.</text>
</comment>
<evidence type="ECO:0000256" key="3">
    <source>
        <dbReference type="ARBA" id="ARBA00012970"/>
    </source>
</evidence>
<feature type="binding site" evidence="8 10">
    <location>
        <begin position="59"/>
        <end position="62"/>
    </location>
    <ligand>
        <name>substrate</name>
    </ligand>
</feature>
<evidence type="ECO:0000256" key="5">
    <source>
        <dbReference type="ARBA" id="ARBA00023002"/>
    </source>
</evidence>
<comment type="miscellaneous">
    <text evidence="8">During catalysis, the active site Cys acts as a nucleophile attacking the alpha-carbonyl group of tRNA-bound glutamate with the formation of a thioester intermediate between enzyme and glutamate, and the concomitant release of tRNA(Glu). The thioester intermediate is finally reduced by direct hydride transfer from NADPH, to form the product GSA.</text>
</comment>
<dbReference type="PANTHER" id="PTHR43013">
    <property type="entry name" value="GLUTAMYL-TRNA REDUCTASE"/>
    <property type="match status" value="1"/>
</dbReference>
<dbReference type="SUPFAM" id="SSF69742">
    <property type="entry name" value="Glutamyl tRNA-reductase catalytic, N-terminal domain"/>
    <property type="match status" value="1"/>
</dbReference>
<dbReference type="InterPro" id="IPR036291">
    <property type="entry name" value="NAD(P)-bd_dom_sf"/>
</dbReference>
<keyword evidence="4 8" id="KW-0521">NADP</keyword>
<accession>A0A2S8ADR4</accession>
<dbReference type="NCBIfam" id="TIGR01035">
    <property type="entry name" value="hemA"/>
    <property type="match status" value="1"/>
</dbReference>
<dbReference type="GO" id="GO:0019353">
    <property type="term" value="P:protoporphyrinogen IX biosynthetic process from glutamate"/>
    <property type="evidence" value="ECO:0007669"/>
    <property type="project" value="TreeGrafter"/>
</dbReference>
<feature type="binding site" evidence="8 10">
    <location>
        <begin position="120"/>
        <end position="122"/>
    </location>
    <ligand>
        <name>substrate</name>
    </ligand>
</feature>
<comment type="function">
    <text evidence="8">Catalyzes the NADPH-dependent reduction of glutamyl-tRNA(Glu) to glutamate 1-semialdehyde (GSA).</text>
</comment>
<evidence type="ECO:0000256" key="6">
    <source>
        <dbReference type="ARBA" id="ARBA00023244"/>
    </source>
</evidence>
<dbReference type="OrthoDB" id="110209at2"/>
<evidence type="ECO:0000256" key="7">
    <source>
        <dbReference type="ARBA" id="ARBA00047464"/>
    </source>
</evidence>
<dbReference type="Gene3D" id="3.30.460.30">
    <property type="entry name" value="Glutamyl-tRNA reductase, N-terminal domain"/>
    <property type="match status" value="1"/>
</dbReference>
<organism evidence="17 18">
    <name type="scientific">Apibacter adventoris</name>
    <dbReference type="NCBI Taxonomy" id="1679466"/>
    <lineage>
        <taxon>Bacteria</taxon>
        <taxon>Pseudomonadati</taxon>
        <taxon>Bacteroidota</taxon>
        <taxon>Flavobacteriia</taxon>
        <taxon>Flavobacteriales</taxon>
        <taxon>Weeksellaceae</taxon>
        <taxon>Apibacter</taxon>
    </lineage>
</organism>
<dbReference type="InterPro" id="IPR015896">
    <property type="entry name" value="4pyrrol_synth_GluRdtase_dimer"/>
</dbReference>
<dbReference type="InterPro" id="IPR036343">
    <property type="entry name" value="GluRdtase_N_sf"/>
</dbReference>
<comment type="similarity">
    <text evidence="2 8 13">Belongs to the glutamyl-tRNA reductase family.</text>
</comment>
<proteinExistence type="inferred from homology"/>
<dbReference type="HAMAP" id="MF_00087">
    <property type="entry name" value="Glu_tRNA_reductase"/>
    <property type="match status" value="1"/>
</dbReference>
<dbReference type="AlphaFoldDB" id="A0A2S8ADR4"/>
<feature type="domain" description="Glutamyl-tRNA reductase N-terminal" evidence="16">
    <location>
        <begin position="16"/>
        <end position="162"/>
    </location>
</feature>
<dbReference type="InterPro" id="IPR015895">
    <property type="entry name" value="4pyrrol_synth_GluRdtase_N"/>
</dbReference>
<dbReference type="Pfam" id="PF05201">
    <property type="entry name" value="GlutR_N"/>
    <property type="match status" value="1"/>
</dbReference>
<dbReference type="EMBL" id="PSZM01000036">
    <property type="protein sequence ID" value="PQL93102.1"/>
    <property type="molecule type" value="Genomic_DNA"/>
</dbReference>
<dbReference type="Gene3D" id="3.40.50.720">
    <property type="entry name" value="NAD(P)-binding Rossmann-like Domain"/>
    <property type="match status" value="1"/>
</dbReference>
<evidence type="ECO:0000256" key="9">
    <source>
        <dbReference type="PIRSR" id="PIRSR000445-1"/>
    </source>
</evidence>
<protein>
    <recommendedName>
        <fullName evidence="3 8">Glutamyl-tRNA reductase</fullName>
        <shortName evidence="8">GluTR</shortName>
        <ecNumber evidence="3 8">1.2.1.70</ecNumber>
    </recommendedName>
</protein>
<comment type="pathway">
    <text evidence="1 8 13">Porphyrin-containing compound metabolism; protoporphyrin-IX biosynthesis; 5-aminolevulinate from L-glutamyl-tRNA(Glu): step 1/2.</text>
</comment>
<evidence type="ECO:0000256" key="10">
    <source>
        <dbReference type="PIRSR" id="PIRSR000445-2"/>
    </source>
</evidence>
<feature type="active site" description="Nucleophile" evidence="8 9">
    <location>
        <position position="60"/>
    </location>
</feature>
<feature type="domain" description="Tetrapyrrole biosynthesis glutamyl-tRNA reductase dimerisation" evidence="14">
    <location>
        <begin position="321"/>
        <end position="414"/>
    </location>
</feature>
<name>A0A2S8ADR4_9FLAO</name>
<feature type="site" description="Important for activity" evidence="8 12">
    <location>
        <position position="105"/>
    </location>
</feature>
<dbReference type="InterPro" id="IPR018214">
    <property type="entry name" value="GluRdtase_CS"/>
</dbReference>
<dbReference type="PANTHER" id="PTHR43013:SF1">
    <property type="entry name" value="GLUTAMYL-TRNA REDUCTASE"/>
    <property type="match status" value="1"/>
</dbReference>
<evidence type="ECO:0000259" key="16">
    <source>
        <dbReference type="Pfam" id="PF05201"/>
    </source>
</evidence>
<dbReference type="InterPro" id="IPR000343">
    <property type="entry name" value="4pyrrol_synth_GluRdtase"/>
</dbReference>
<dbReference type="RefSeq" id="WP_105246639.1">
    <property type="nucleotide sequence ID" value="NZ_PSZM01000036.1"/>
</dbReference>
<evidence type="ECO:0000256" key="11">
    <source>
        <dbReference type="PIRSR" id="PIRSR000445-3"/>
    </source>
</evidence>
<evidence type="ECO:0000256" key="8">
    <source>
        <dbReference type="HAMAP-Rule" id="MF_00087"/>
    </source>
</evidence>
<keyword evidence="18" id="KW-1185">Reference proteome</keyword>
<dbReference type="PROSITE" id="PS00747">
    <property type="entry name" value="GLUTR"/>
    <property type="match status" value="1"/>
</dbReference>
<feature type="binding site" evidence="8 10">
    <location>
        <position position="126"/>
    </location>
    <ligand>
        <name>substrate</name>
    </ligand>
</feature>
<evidence type="ECO:0000256" key="12">
    <source>
        <dbReference type="PIRSR" id="PIRSR000445-4"/>
    </source>
</evidence>
<feature type="binding site" evidence="8 11">
    <location>
        <begin position="195"/>
        <end position="200"/>
    </location>
    <ligand>
        <name>NADP(+)</name>
        <dbReference type="ChEBI" id="CHEBI:58349"/>
    </ligand>
</feature>
<evidence type="ECO:0000313" key="17">
    <source>
        <dbReference type="EMBL" id="PQL93102.1"/>
    </source>
</evidence>
<dbReference type="GO" id="GO:0050661">
    <property type="term" value="F:NADP binding"/>
    <property type="evidence" value="ECO:0007669"/>
    <property type="project" value="InterPro"/>
</dbReference>
<dbReference type="UniPathway" id="UPA00251">
    <property type="reaction ID" value="UER00316"/>
</dbReference>
<dbReference type="InterPro" id="IPR036453">
    <property type="entry name" value="GluRdtase_dimer_dom_sf"/>
</dbReference>
<dbReference type="SUPFAM" id="SSF51735">
    <property type="entry name" value="NAD(P)-binding Rossmann-fold domains"/>
    <property type="match status" value="1"/>
</dbReference>
<keyword evidence="5 8" id="KW-0560">Oxidoreductase</keyword>
<dbReference type="PIRSF" id="PIRSF000445">
    <property type="entry name" value="4pyrrol_synth_GluRdtase"/>
    <property type="match status" value="1"/>
</dbReference>